<keyword evidence="1" id="KW-0812">Transmembrane</keyword>
<evidence type="ECO:0000313" key="2">
    <source>
        <dbReference type="EMBL" id="OXA59779.1"/>
    </source>
</evidence>
<comment type="caution">
    <text evidence="2">The sequence shown here is derived from an EMBL/GenBank/DDBJ whole genome shotgun (WGS) entry which is preliminary data.</text>
</comment>
<feature type="transmembrane region" description="Helical" evidence="1">
    <location>
        <begin position="12"/>
        <end position="30"/>
    </location>
</feature>
<sequence>MTSVNKRRGGSFPICFCFIVVTMVVIILRLTHAQPQHFFKANAPVSKSLPRIGRRSDLETFPLPLMTDNRPWSEGNVVEHRNGNQQPQEVRGGGGESYAIPFLEEEESRLAPNILHQVDQYLWKKLMAAAGDPDISEIRNGDTMRNVYRSRALK</sequence>
<evidence type="ECO:0000256" key="1">
    <source>
        <dbReference type="SAM" id="Phobius"/>
    </source>
</evidence>
<protein>
    <submittedName>
        <fullName evidence="2">Uncharacterized protein</fullName>
    </submittedName>
</protein>
<dbReference type="Proteomes" id="UP000198287">
    <property type="component" value="Unassembled WGS sequence"/>
</dbReference>
<dbReference type="AlphaFoldDB" id="A0A226EQK1"/>
<gene>
    <name evidence="2" type="ORF">Fcan01_05736</name>
</gene>
<keyword evidence="3" id="KW-1185">Reference proteome</keyword>
<dbReference type="EMBL" id="LNIX01000002">
    <property type="protein sequence ID" value="OXA59779.1"/>
    <property type="molecule type" value="Genomic_DNA"/>
</dbReference>
<keyword evidence="1" id="KW-1133">Transmembrane helix</keyword>
<organism evidence="2 3">
    <name type="scientific">Folsomia candida</name>
    <name type="common">Springtail</name>
    <dbReference type="NCBI Taxonomy" id="158441"/>
    <lineage>
        <taxon>Eukaryota</taxon>
        <taxon>Metazoa</taxon>
        <taxon>Ecdysozoa</taxon>
        <taxon>Arthropoda</taxon>
        <taxon>Hexapoda</taxon>
        <taxon>Collembola</taxon>
        <taxon>Entomobryomorpha</taxon>
        <taxon>Isotomoidea</taxon>
        <taxon>Isotomidae</taxon>
        <taxon>Proisotominae</taxon>
        <taxon>Folsomia</taxon>
    </lineage>
</organism>
<name>A0A226EQK1_FOLCA</name>
<evidence type="ECO:0000313" key="3">
    <source>
        <dbReference type="Proteomes" id="UP000198287"/>
    </source>
</evidence>
<reference evidence="2 3" key="1">
    <citation type="submission" date="2015-12" db="EMBL/GenBank/DDBJ databases">
        <title>The genome of Folsomia candida.</title>
        <authorList>
            <person name="Faddeeva A."/>
            <person name="Derks M.F."/>
            <person name="Anvar Y."/>
            <person name="Smit S."/>
            <person name="Van Straalen N."/>
            <person name="Roelofs D."/>
        </authorList>
    </citation>
    <scope>NUCLEOTIDE SEQUENCE [LARGE SCALE GENOMIC DNA]</scope>
    <source>
        <strain evidence="2 3">VU population</strain>
        <tissue evidence="2">Whole body</tissue>
    </source>
</reference>
<accession>A0A226EQK1</accession>
<proteinExistence type="predicted"/>
<keyword evidence="1" id="KW-0472">Membrane</keyword>